<evidence type="ECO:0000313" key="3">
    <source>
        <dbReference type="EMBL" id="RAI25909.1"/>
    </source>
</evidence>
<evidence type="ECO:0000256" key="1">
    <source>
        <dbReference type="SAM" id="MobiDB-lite"/>
    </source>
</evidence>
<evidence type="ECO:0000259" key="2">
    <source>
        <dbReference type="Pfam" id="PF13340"/>
    </source>
</evidence>
<comment type="caution">
    <text evidence="3">The sequence shown here is derived from an EMBL/GenBank/DDBJ whole genome shotgun (WGS) entry which is preliminary data.</text>
</comment>
<dbReference type="Proteomes" id="UP000249299">
    <property type="component" value="Unassembled WGS sequence"/>
</dbReference>
<dbReference type="EMBL" id="NPEV01000039">
    <property type="protein sequence ID" value="RAI25909.1"/>
    <property type="molecule type" value="Genomic_DNA"/>
</dbReference>
<accession>A0A327JHZ7</accession>
<dbReference type="Pfam" id="PF13340">
    <property type="entry name" value="DUF4096"/>
    <property type="match status" value="1"/>
</dbReference>
<organism evidence="3 4">
    <name type="scientific">Rhodobium orientis</name>
    <dbReference type="NCBI Taxonomy" id="34017"/>
    <lineage>
        <taxon>Bacteria</taxon>
        <taxon>Pseudomonadati</taxon>
        <taxon>Pseudomonadota</taxon>
        <taxon>Alphaproteobacteria</taxon>
        <taxon>Hyphomicrobiales</taxon>
        <taxon>Rhodobiaceae</taxon>
        <taxon>Rhodobium</taxon>
    </lineage>
</organism>
<sequence length="159" mass="17955">MRVRRPIVVGLWVISGILHVLKTGCRWRDVPAEYGPATTAYNRYHRWARRGIWQRIFESSAATGPVPAELSIDSSHVEAHRSAQSSKGRRGRKRVAPHVVDERAKSMLWPMIRADQWPSHRRRATLPTSAWQSLCLKELRLRSGSLPTTPMLPTGSATG</sequence>
<feature type="domain" description="Insertion element IS402-like" evidence="2">
    <location>
        <begin position="12"/>
        <end position="57"/>
    </location>
</feature>
<proteinExistence type="predicted"/>
<evidence type="ECO:0000313" key="4">
    <source>
        <dbReference type="Proteomes" id="UP000249299"/>
    </source>
</evidence>
<dbReference type="OrthoDB" id="9798237at2"/>
<reference evidence="3 4" key="1">
    <citation type="submission" date="2017-07" db="EMBL/GenBank/DDBJ databases">
        <title>Draft Genome Sequences of Select Purple Nonsulfur Bacteria.</title>
        <authorList>
            <person name="Lasarre B."/>
            <person name="Mckinlay J.B."/>
        </authorList>
    </citation>
    <scope>NUCLEOTIDE SEQUENCE [LARGE SCALE GENOMIC DNA]</scope>
    <source>
        <strain evidence="3 4">DSM 11290</strain>
    </source>
</reference>
<protein>
    <recommendedName>
        <fullName evidence="2">Insertion element IS402-like domain-containing protein</fullName>
    </recommendedName>
</protein>
<dbReference type="PANTHER" id="PTHR46637">
    <property type="entry name" value="TIS1421-TRANSPOSASE PROTEIN A"/>
    <property type="match status" value="1"/>
</dbReference>
<gene>
    <name evidence="3" type="ORF">CH339_16365</name>
</gene>
<dbReference type="PANTHER" id="PTHR46637:SF1">
    <property type="entry name" value="BLL5188 PROTEIN"/>
    <property type="match status" value="1"/>
</dbReference>
<dbReference type="InterPro" id="IPR052909">
    <property type="entry name" value="Transposase_6_like"/>
</dbReference>
<feature type="compositionally biased region" description="Basic residues" evidence="1">
    <location>
        <begin position="87"/>
        <end position="96"/>
    </location>
</feature>
<dbReference type="InterPro" id="IPR025161">
    <property type="entry name" value="IS402-like_dom"/>
</dbReference>
<dbReference type="AlphaFoldDB" id="A0A327JHZ7"/>
<keyword evidence="4" id="KW-1185">Reference proteome</keyword>
<name>A0A327JHZ7_9HYPH</name>
<feature type="region of interest" description="Disordered" evidence="1">
    <location>
        <begin position="73"/>
        <end position="96"/>
    </location>
</feature>